<keyword evidence="9 13" id="KW-0694">RNA-binding</keyword>
<sequence>MNARELAYRILYDVVVKKAYINISFAKHLRNDEVKEVDAAFVKELVYGVIERKYTLDFILSFFIKKSADTKALLLLEMGLYQLLYMDKVPDYAAINETVEIAKKFLSKKGASFLNAVLRSYLREKEKVKFPDKQNFPYYLKVTYSYPDWIIERFLKNFDADKAEKLLASLNEKPEISYRVNTLKISAEELQEKLKREDISYKKGYYLEEALYIDLKNPESHPIYKDGLIHPQDEASMLVSRILSPQKGERILDVCAAPGGKTTHISQIMENTGEVVAFDLHPHRLKLIEENCRRLGVTNVKTEVFDATFVNESYLEKADRVLADVPCTGIGIIRKKPDIKLKSYDKEELRGLIERQYRILKSSSLYVKKGGVLVYSTCTIGREENQEVIERFLKEHKNFEPADISEDLPLNLKVKTSDLGYIQTTPLEHKIDGFFIAKLKRIY</sequence>
<dbReference type="InterPro" id="IPR029063">
    <property type="entry name" value="SAM-dependent_MTases_sf"/>
</dbReference>
<dbReference type="GO" id="GO:0003723">
    <property type="term" value="F:RNA binding"/>
    <property type="evidence" value="ECO:0007669"/>
    <property type="project" value="UniProtKB-UniRule"/>
</dbReference>
<evidence type="ECO:0000256" key="5">
    <source>
        <dbReference type="ARBA" id="ARBA00022552"/>
    </source>
</evidence>
<reference evidence="15 17" key="1">
    <citation type="journal article" date="2018" name="Nat. Biotechnol.">
        <title>A standardized bacterial taxonomy based on genome phylogeny substantially revises the tree of life.</title>
        <authorList>
            <person name="Parks D.H."/>
            <person name="Chuvochina M."/>
            <person name="Waite D.W."/>
            <person name="Rinke C."/>
            <person name="Skarshewski A."/>
            <person name="Chaumeil P.A."/>
            <person name="Hugenholtz P."/>
        </authorList>
    </citation>
    <scope>NUCLEOTIDE SEQUENCE [LARGE SCALE GENOMIC DNA]</scope>
    <source>
        <strain evidence="15">UBA12544</strain>
    </source>
</reference>
<feature type="binding site" evidence="13">
    <location>
        <position position="279"/>
    </location>
    <ligand>
        <name>S-adenosyl-L-methionine</name>
        <dbReference type="ChEBI" id="CHEBI:59789"/>
    </ligand>
</feature>
<organism evidence="16 18">
    <name type="scientific">Caldanaerobacter subterraneus</name>
    <dbReference type="NCBI Taxonomy" id="911092"/>
    <lineage>
        <taxon>Bacteria</taxon>
        <taxon>Bacillati</taxon>
        <taxon>Bacillota</taxon>
        <taxon>Clostridia</taxon>
        <taxon>Thermoanaerobacterales</taxon>
        <taxon>Thermoanaerobacteraceae</taxon>
        <taxon>Caldanaerobacter</taxon>
    </lineage>
</organism>
<dbReference type="EMBL" id="SLWU01000005">
    <property type="protein sequence ID" value="TCO67859.1"/>
    <property type="molecule type" value="Genomic_DNA"/>
</dbReference>
<dbReference type="FunFam" id="3.40.50.150:FF:000022">
    <property type="entry name" value="Ribosomal RNA small subunit methyltransferase B"/>
    <property type="match status" value="1"/>
</dbReference>
<dbReference type="Gene3D" id="1.10.940.10">
    <property type="entry name" value="NusB-like"/>
    <property type="match status" value="1"/>
</dbReference>
<dbReference type="RefSeq" id="WP_009611137.1">
    <property type="nucleotide sequence ID" value="NZ_DOLB01000096.1"/>
</dbReference>
<dbReference type="InterPro" id="IPR035926">
    <property type="entry name" value="NusB-like_sf"/>
</dbReference>
<comment type="caution">
    <text evidence="16">The sequence shown here is derived from an EMBL/GenBank/DDBJ whole genome shotgun (WGS) entry which is preliminary data.</text>
</comment>
<feature type="binding site" evidence="13">
    <location>
        <position position="306"/>
    </location>
    <ligand>
        <name>S-adenosyl-L-methionine</name>
        <dbReference type="ChEBI" id="CHEBI:59789"/>
    </ligand>
</feature>
<comment type="catalytic activity">
    <reaction evidence="12">
        <text>cytidine(967) in 16S rRNA + S-adenosyl-L-methionine = 5-methylcytidine(967) in 16S rRNA + S-adenosyl-L-homocysteine + H(+)</text>
        <dbReference type="Rhea" id="RHEA:42748"/>
        <dbReference type="Rhea" id="RHEA-COMP:10219"/>
        <dbReference type="Rhea" id="RHEA-COMP:10220"/>
        <dbReference type="ChEBI" id="CHEBI:15378"/>
        <dbReference type="ChEBI" id="CHEBI:57856"/>
        <dbReference type="ChEBI" id="CHEBI:59789"/>
        <dbReference type="ChEBI" id="CHEBI:74483"/>
        <dbReference type="ChEBI" id="CHEBI:82748"/>
        <dbReference type="EC" id="2.1.1.176"/>
    </reaction>
</comment>
<dbReference type="SUPFAM" id="SSF53335">
    <property type="entry name" value="S-adenosyl-L-methionine-dependent methyltransferases"/>
    <property type="match status" value="1"/>
</dbReference>
<keyword evidence="4" id="KW-0963">Cytoplasm</keyword>
<dbReference type="NCBIfam" id="NF011494">
    <property type="entry name" value="PRK14902.1"/>
    <property type="match status" value="1"/>
</dbReference>
<feature type="binding site" evidence="13">
    <location>
        <position position="324"/>
    </location>
    <ligand>
        <name>S-adenosyl-L-methionine</name>
        <dbReference type="ChEBI" id="CHEBI:59789"/>
    </ligand>
</feature>
<evidence type="ECO:0000256" key="12">
    <source>
        <dbReference type="ARBA" id="ARBA00047283"/>
    </source>
</evidence>
<dbReference type="PROSITE" id="PS51686">
    <property type="entry name" value="SAM_MT_RSMB_NOP"/>
    <property type="match status" value="1"/>
</dbReference>
<feature type="binding site" evidence="13">
    <location>
        <begin position="255"/>
        <end position="261"/>
    </location>
    <ligand>
        <name>S-adenosyl-L-methionine</name>
        <dbReference type="ChEBI" id="CHEBI:59789"/>
    </ligand>
</feature>
<comment type="function">
    <text evidence="1">Specifically methylates the cytosine at position 967 (m5C967) of 16S rRNA.</text>
</comment>
<dbReference type="Gene3D" id="3.40.50.150">
    <property type="entry name" value="Vaccinia Virus protein VP39"/>
    <property type="match status" value="1"/>
</dbReference>
<evidence type="ECO:0000256" key="6">
    <source>
        <dbReference type="ARBA" id="ARBA00022603"/>
    </source>
</evidence>
<proteinExistence type="inferred from homology"/>
<dbReference type="SUPFAM" id="SSF48013">
    <property type="entry name" value="NusB-like"/>
    <property type="match status" value="1"/>
</dbReference>
<comment type="similarity">
    <text evidence="13">Belongs to the class I-like SAM-binding methyltransferase superfamily. RsmB/NOP family.</text>
</comment>
<accession>A0A124FCW6</accession>
<feature type="domain" description="SAM-dependent MTase RsmB/NOP-type" evidence="14">
    <location>
        <begin position="166"/>
        <end position="442"/>
    </location>
</feature>
<dbReference type="Pfam" id="PF01029">
    <property type="entry name" value="NusB"/>
    <property type="match status" value="1"/>
</dbReference>
<dbReference type="AlphaFoldDB" id="A0A124FCW6"/>
<dbReference type="InterPro" id="IPR054728">
    <property type="entry name" value="RsmB-like_ferredoxin"/>
</dbReference>
<evidence type="ECO:0000256" key="13">
    <source>
        <dbReference type="PROSITE-ProRule" id="PRU01023"/>
    </source>
</evidence>
<evidence type="ECO:0000313" key="17">
    <source>
        <dbReference type="Proteomes" id="UP000264445"/>
    </source>
</evidence>
<dbReference type="PRINTS" id="PR02008">
    <property type="entry name" value="RCMTFAMILY"/>
</dbReference>
<evidence type="ECO:0000256" key="4">
    <source>
        <dbReference type="ARBA" id="ARBA00022490"/>
    </source>
</evidence>
<dbReference type="Pfam" id="PF22458">
    <property type="entry name" value="RsmF-B_ferredox"/>
    <property type="match status" value="1"/>
</dbReference>
<evidence type="ECO:0000256" key="3">
    <source>
        <dbReference type="ARBA" id="ARBA00012140"/>
    </source>
</evidence>
<comment type="subcellular location">
    <subcellularLocation>
        <location evidence="2">Cytoplasm</location>
    </subcellularLocation>
</comment>
<dbReference type="GO" id="GO:0008649">
    <property type="term" value="F:rRNA methyltransferase activity"/>
    <property type="evidence" value="ECO:0007669"/>
    <property type="project" value="InterPro"/>
</dbReference>
<protein>
    <recommendedName>
        <fullName evidence="3">16S rRNA (cytosine(967)-C(5))-methyltransferase</fullName>
        <ecNumber evidence="3">2.1.1.176</ecNumber>
    </recommendedName>
    <alternativeName>
        <fullName evidence="10">16S rRNA m5C967 methyltransferase</fullName>
    </alternativeName>
    <alternativeName>
        <fullName evidence="11">rRNA (cytosine-C(5)-)-methyltransferase RsmB</fullName>
    </alternativeName>
</protein>
<dbReference type="InterPro" id="IPR001678">
    <property type="entry name" value="MeTrfase_RsmB-F_NOP2_dom"/>
</dbReference>
<evidence type="ECO:0000313" key="15">
    <source>
        <dbReference type="EMBL" id="HBT49483.1"/>
    </source>
</evidence>
<evidence type="ECO:0000256" key="11">
    <source>
        <dbReference type="ARBA" id="ARBA00031088"/>
    </source>
</evidence>
<dbReference type="InterPro" id="IPR023267">
    <property type="entry name" value="RCMT"/>
</dbReference>
<keyword evidence="5" id="KW-0698">rRNA processing</keyword>
<dbReference type="InterPro" id="IPR049560">
    <property type="entry name" value="MeTrfase_RsmB-F_NOP2_cat"/>
</dbReference>
<dbReference type="EMBL" id="DOLB01000096">
    <property type="protein sequence ID" value="HBT49483.1"/>
    <property type="molecule type" value="Genomic_DNA"/>
</dbReference>
<dbReference type="Proteomes" id="UP000264445">
    <property type="component" value="Unassembled WGS sequence"/>
</dbReference>
<gene>
    <name evidence="15" type="ORF">DEA61_06600</name>
    <name evidence="16" type="ORF">EV203_105121</name>
</gene>
<dbReference type="Pfam" id="PF01189">
    <property type="entry name" value="Methyltr_RsmB-F"/>
    <property type="match status" value="1"/>
</dbReference>
<dbReference type="PANTHER" id="PTHR22807:SF53">
    <property type="entry name" value="RIBOSOMAL RNA SMALL SUBUNIT METHYLTRANSFERASE B-RELATED"/>
    <property type="match status" value="1"/>
</dbReference>
<dbReference type="PANTHER" id="PTHR22807">
    <property type="entry name" value="NOP2 YEAST -RELATED NOL1/NOP2/FMU SUN DOMAIN-CONTAINING"/>
    <property type="match status" value="1"/>
</dbReference>
<evidence type="ECO:0000256" key="1">
    <source>
        <dbReference type="ARBA" id="ARBA00002724"/>
    </source>
</evidence>
<name>A0A124FCW6_9THEO</name>
<evidence type="ECO:0000256" key="10">
    <source>
        <dbReference type="ARBA" id="ARBA00030399"/>
    </source>
</evidence>
<evidence type="ECO:0000256" key="8">
    <source>
        <dbReference type="ARBA" id="ARBA00022691"/>
    </source>
</evidence>
<dbReference type="GO" id="GO:0005737">
    <property type="term" value="C:cytoplasm"/>
    <property type="evidence" value="ECO:0007669"/>
    <property type="project" value="UniProtKB-SubCell"/>
</dbReference>
<evidence type="ECO:0000259" key="14">
    <source>
        <dbReference type="PROSITE" id="PS51686"/>
    </source>
</evidence>
<dbReference type="Gene3D" id="3.30.70.1170">
    <property type="entry name" value="Sun protein, domain 3"/>
    <property type="match status" value="1"/>
</dbReference>
<evidence type="ECO:0000256" key="2">
    <source>
        <dbReference type="ARBA" id="ARBA00004496"/>
    </source>
</evidence>
<dbReference type="NCBIfam" id="TIGR00563">
    <property type="entry name" value="rsmB"/>
    <property type="match status" value="1"/>
</dbReference>
<evidence type="ECO:0000256" key="7">
    <source>
        <dbReference type="ARBA" id="ARBA00022679"/>
    </source>
</evidence>
<evidence type="ECO:0000313" key="18">
    <source>
        <dbReference type="Proteomes" id="UP000294886"/>
    </source>
</evidence>
<keyword evidence="6 13" id="KW-0489">Methyltransferase</keyword>
<dbReference type="EC" id="2.1.1.176" evidence="3"/>
<dbReference type="CDD" id="cd02440">
    <property type="entry name" value="AdoMet_MTases"/>
    <property type="match status" value="1"/>
</dbReference>
<reference evidence="16 18" key="2">
    <citation type="submission" date="2019-03" db="EMBL/GenBank/DDBJ databases">
        <title>Genomic Encyclopedia of Type Strains, Phase IV (KMG-IV): sequencing the most valuable type-strain genomes for metagenomic binning, comparative biology and taxonomic classification.</title>
        <authorList>
            <person name="Goeker M."/>
        </authorList>
    </citation>
    <scope>NUCLEOTIDE SEQUENCE [LARGE SCALE GENOMIC DNA]</scope>
    <source>
        <strain evidence="16 18">DSM 13054</strain>
    </source>
</reference>
<feature type="active site" description="Nucleophile" evidence="13">
    <location>
        <position position="378"/>
    </location>
</feature>
<keyword evidence="8 13" id="KW-0949">S-adenosyl-L-methionine</keyword>
<dbReference type="InterPro" id="IPR006027">
    <property type="entry name" value="NusB_RsmB_TIM44"/>
</dbReference>
<dbReference type="GO" id="GO:0006355">
    <property type="term" value="P:regulation of DNA-templated transcription"/>
    <property type="evidence" value="ECO:0007669"/>
    <property type="project" value="InterPro"/>
</dbReference>
<dbReference type="InterPro" id="IPR004573">
    <property type="entry name" value="rRNA_ssu_MeTfrase_B"/>
</dbReference>
<dbReference type="OMA" id="RVNRQHH"/>
<dbReference type="Proteomes" id="UP000294886">
    <property type="component" value="Unassembled WGS sequence"/>
</dbReference>
<evidence type="ECO:0000313" key="16">
    <source>
        <dbReference type="EMBL" id="TCO67859.1"/>
    </source>
</evidence>
<keyword evidence="7 13" id="KW-0808">Transferase</keyword>
<evidence type="ECO:0000256" key="9">
    <source>
        <dbReference type="ARBA" id="ARBA00022884"/>
    </source>
</evidence>